<keyword evidence="4 6" id="KW-1133">Transmembrane helix</keyword>
<reference evidence="7" key="1">
    <citation type="journal article" date="2010" name="Science">
        <title>Plasticity of animal genome architecture unmasked by rapid evolution of a pelagic tunicate.</title>
        <authorList>
            <person name="Denoeud F."/>
            <person name="Henriet S."/>
            <person name="Mungpakdee S."/>
            <person name="Aury J.M."/>
            <person name="Da Silva C."/>
            <person name="Brinkmann H."/>
            <person name="Mikhaleva J."/>
            <person name="Olsen L.C."/>
            <person name="Jubin C."/>
            <person name="Canestro C."/>
            <person name="Bouquet J.M."/>
            <person name="Danks G."/>
            <person name="Poulain J."/>
            <person name="Campsteijn C."/>
            <person name="Adamski M."/>
            <person name="Cross I."/>
            <person name="Yadetie F."/>
            <person name="Muffato M."/>
            <person name="Louis A."/>
            <person name="Butcher S."/>
            <person name="Tsagkogeorga G."/>
            <person name="Konrad A."/>
            <person name="Singh S."/>
            <person name="Jensen M.F."/>
            <person name="Cong E.H."/>
            <person name="Eikeseth-Otteraa H."/>
            <person name="Noel B."/>
            <person name="Anthouard V."/>
            <person name="Porcel B.M."/>
            <person name="Kachouri-Lafond R."/>
            <person name="Nishino A."/>
            <person name="Ugolini M."/>
            <person name="Chourrout P."/>
            <person name="Nishida H."/>
            <person name="Aasland R."/>
            <person name="Huzurbazar S."/>
            <person name="Westhof E."/>
            <person name="Delsuc F."/>
            <person name="Lehrach H."/>
            <person name="Reinhardt R."/>
            <person name="Weissenbach J."/>
            <person name="Roy S.W."/>
            <person name="Artiguenave F."/>
            <person name="Postlethwait J.H."/>
            <person name="Manak J.R."/>
            <person name="Thompson E.M."/>
            <person name="Jaillon O."/>
            <person name="Du Pasquier L."/>
            <person name="Boudinot P."/>
            <person name="Liberles D.A."/>
            <person name="Volff J.N."/>
            <person name="Philippe H."/>
            <person name="Lenhard B."/>
            <person name="Roest Crollius H."/>
            <person name="Wincker P."/>
            <person name="Chourrout D."/>
        </authorList>
    </citation>
    <scope>NUCLEOTIDE SEQUENCE [LARGE SCALE GENOMIC DNA]</scope>
</reference>
<keyword evidence="5 6" id="KW-0472">Membrane</keyword>
<name>E4Y8L0_OIKDI</name>
<feature type="transmembrane region" description="Helical" evidence="6">
    <location>
        <begin position="51"/>
        <end position="73"/>
    </location>
</feature>
<keyword evidence="3 6" id="KW-0812">Transmembrane</keyword>
<feature type="transmembrane region" description="Helical" evidence="6">
    <location>
        <begin position="153"/>
        <end position="175"/>
    </location>
</feature>
<feature type="transmembrane region" description="Helical" evidence="6">
    <location>
        <begin position="259"/>
        <end position="282"/>
    </location>
</feature>
<dbReference type="GO" id="GO:0071578">
    <property type="term" value="P:zinc ion import across plasma membrane"/>
    <property type="evidence" value="ECO:0007669"/>
    <property type="project" value="TreeGrafter"/>
</dbReference>
<evidence type="ECO:0000256" key="4">
    <source>
        <dbReference type="ARBA" id="ARBA00022989"/>
    </source>
</evidence>
<dbReference type="InterPro" id="IPR050799">
    <property type="entry name" value="ZIP_Transporter"/>
</dbReference>
<accession>E4Y8L0</accession>
<dbReference type="Pfam" id="PF02535">
    <property type="entry name" value="Zip"/>
    <property type="match status" value="1"/>
</dbReference>
<sequence>MFWKIRESEEWTKSQAWGYATLANTLITMVAVAGIGIIICTKRLSKSTMQLIFDFFIALGVSTMLASALLHFLPEVLGIGTGEDYIAAVGKLSVVLANPSKNAIEPAKTDSDVDVELESKESTEELKEKRKRNRSAILGILVGDSVHNFVDGVAIGVSWAQSWETGLATSLAIFLHELPHELADFTIYINFGLSNVSALAANTFSAIWSYGGLYLGLALSENTDASAWLMASVIGLFLYIPFVDILPELKINKKEEKKWLRFAVQNIGMLAGFVIMTVIGIAEGG</sequence>
<proteinExistence type="inferred from homology"/>
<dbReference type="PANTHER" id="PTHR12191:SF37">
    <property type="entry name" value="ZINC TRANSPORTER FOI"/>
    <property type="match status" value="1"/>
</dbReference>
<comment type="similarity">
    <text evidence="2">Belongs to the ZIP transporter (TC 2.A.5) family.</text>
</comment>
<evidence type="ECO:0000256" key="1">
    <source>
        <dbReference type="ARBA" id="ARBA00004141"/>
    </source>
</evidence>
<evidence type="ECO:0000256" key="2">
    <source>
        <dbReference type="ARBA" id="ARBA00006939"/>
    </source>
</evidence>
<dbReference type="InterPro" id="IPR003689">
    <property type="entry name" value="ZIP"/>
</dbReference>
<dbReference type="GO" id="GO:0005886">
    <property type="term" value="C:plasma membrane"/>
    <property type="evidence" value="ECO:0007669"/>
    <property type="project" value="TreeGrafter"/>
</dbReference>
<dbReference type="EMBL" id="FN654324">
    <property type="protein sequence ID" value="CBY31960.1"/>
    <property type="molecule type" value="Genomic_DNA"/>
</dbReference>
<feature type="transmembrane region" description="Helical" evidence="6">
    <location>
        <begin position="16"/>
        <end position="39"/>
    </location>
</feature>
<feature type="transmembrane region" description="Helical" evidence="6">
    <location>
        <begin position="228"/>
        <end position="247"/>
    </location>
</feature>
<dbReference type="PANTHER" id="PTHR12191">
    <property type="entry name" value="SOLUTE CARRIER FAMILY 39"/>
    <property type="match status" value="1"/>
</dbReference>
<evidence type="ECO:0000313" key="7">
    <source>
        <dbReference type="EMBL" id="CBY31960.1"/>
    </source>
</evidence>
<feature type="transmembrane region" description="Helical" evidence="6">
    <location>
        <begin position="187"/>
        <end position="208"/>
    </location>
</feature>
<dbReference type="GO" id="GO:0140410">
    <property type="term" value="F:monoatomic cation:bicarbonate symporter activity"/>
    <property type="evidence" value="ECO:0007669"/>
    <property type="project" value="TreeGrafter"/>
</dbReference>
<evidence type="ECO:0000256" key="5">
    <source>
        <dbReference type="ARBA" id="ARBA00023136"/>
    </source>
</evidence>
<evidence type="ECO:0000256" key="6">
    <source>
        <dbReference type="SAM" id="Phobius"/>
    </source>
</evidence>
<evidence type="ECO:0000256" key="3">
    <source>
        <dbReference type="ARBA" id="ARBA00022692"/>
    </source>
</evidence>
<dbReference type="GO" id="GO:0005385">
    <property type="term" value="F:zinc ion transmembrane transporter activity"/>
    <property type="evidence" value="ECO:0007669"/>
    <property type="project" value="TreeGrafter"/>
</dbReference>
<comment type="subcellular location">
    <subcellularLocation>
        <location evidence="1">Membrane</location>
        <topology evidence="1">Multi-pass membrane protein</topology>
    </subcellularLocation>
</comment>
<protein>
    <submittedName>
        <fullName evidence="7">Uncharacterized protein</fullName>
    </submittedName>
</protein>
<dbReference type="Proteomes" id="UP000011014">
    <property type="component" value="Unassembled WGS sequence"/>
</dbReference>
<organism evidence="7">
    <name type="scientific">Oikopleura dioica</name>
    <name type="common">Tunicate</name>
    <dbReference type="NCBI Taxonomy" id="34765"/>
    <lineage>
        <taxon>Eukaryota</taxon>
        <taxon>Metazoa</taxon>
        <taxon>Chordata</taxon>
        <taxon>Tunicata</taxon>
        <taxon>Appendicularia</taxon>
        <taxon>Copelata</taxon>
        <taxon>Oikopleuridae</taxon>
        <taxon>Oikopleura</taxon>
    </lineage>
</organism>
<dbReference type="AlphaFoldDB" id="E4Y8L0"/>
<gene>
    <name evidence="7" type="ORF">GSOID_T00029185001</name>
</gene>
<dbReference type="GO" id="GO:0030003">
    <property type="term" value="P:intracellular monoatomic cation homeostasis"/>
    <property type="evidence" value="ECO:0007669"/>
    <property type="project" value="TreeGrafter"/>
</dbReference>